<name>A0ABN1D544_SACER</name>
<dbReference type="Proteomes" id="UP001500729">
    <property type="component" value="Unassembled WGS sequence"/>
</dbReference>
<evidence type="ECO:0000313" key="3">
    <source>
        <dbReference type="Proteomes" id="UP001500729"/>
    </source>
</evidence>
<proteinExistence type="predicted"/>
<feature type="region of interest" description="Disordered" evidence="1">
    <location>
        <begin position="77"/>
        <end position="160"/>
    </location>
</feature>
<keyword evidence="3" id="KW-1185">Reference proteome</keyword>
<dbReference type="RefSeq" id="WP_009947192.1">
    <property type="nucleotide sequence ID" value="NZ_BAAAGS010000023.1"/>
</dbReference>
<organism evidence="2 3">
    <name type="scientific">Saccharopolyspora erythraea</name>
    <name type="common">Streptomyces erythraeus</name>
    <dbReference type="NCBI Taxonomy" id="1836"/>
    <lineage>
        <taxon>Bacteria</taxon>
        <taxon>Bacillati</taxon>
        <taxon>Actinomycetota</taxon>
        <taxon>Actinomycetes</taxon>
        <taxon>Pseudonocardiales</taxon>
        <taxon>Pseudonocardiaceae</taxon>
        <taxon>Saccharopolyspora</taxon>
    </lineage>
</organism>
<protein>
    <submittedName>
        <fullName evidence="2">VWA domain-containing protein</fullName>
    </submittedName>
</protein>
<dbReference type="PANTHER" id="PTHR39338:SF5">
    <property type="entry name" value="BLR6139 PROTEIN"/>
    <property type="match status" value="1"/>
</dbReference>
<sequence>MTAPTLVAVAFSQLLRRCGVGVSPAETIEAREVLDLVGPHNLTALRASLRAVTTKYRHESAAFDAAFDRFFLGTGSAGTEDARPDPSGQADLPATELDLVDDEPLAGYTDHNPRAEEIGDLLDAPPDPGDGFNPHKDDDDLSLSTSERELSVRTGGDNGRRGISYTVEVSRAGSAVARELASGRAAPPSARTLDWTDARSLLAWLDALDPHAVYRDGPEDPRQPTDEELARLAEAVEAFVASLAEQVVAPAEETPQQEADAVQHAELQRACHEFLRRVRGAARQRPLRRGRGKLDIRRTVRRSMRADGIPFEPIVRRPLPDRVRLLVVADVSLSVRPVTAFALRLAQTMHGAAHRCRVLCFVDKPIEVTDELRRRAGDDVLSRILAGGRIDLEADSDYGAVLTGILARHSDAFDRRTVVLFVGDGRCNGRAPGVEELAELRRRVHRIGWITPEPRRYWRQASCAMEDFAEQCDAVVVARDPAELVRGVDDLVAGLS</sequence>
<accession>A0ABN1D544</accession>
<dbReference type="InterPro" id="IPR008912">
    <property type="entry name" value="Uncharacterised_CoxE"/>
</dbReference>
<dbReference type="EMBL" id="BAAAGS010000023">
    <property type="protein sequence ID" value="GAA0534509.1"/>
    <property type="molecule type" value="Genomic_DNA"/>
</dbReference>
<evidence type="ECO:0000313" key="2">
    <source>
        <dbReference type="EMBL" id="GAA0534509.1"/>
    </source>
</evidence>
<dbReference type="NCBIfam" id="NF047783">
    <property type="entry name" value="VWA_dom_MadC"/>
    <property type="match status" value="1"/>
</dbReference>
<reference evidence="2 3" key="1">
    <citation type="journal article" date="2019" name="Int. J. Syst. Evol. Microbiol.">
        <title>The Global Catalogue of Microorganisms (GCM) 10K type strain sequencing project: providing services to taxonomists for standard genome sequencing and annotation.</title>
        <authorList>
            <consortium name="The Broad Institute Genomics Platform"/>
            <consortium name="The Broad Institute Genome Sequencing Center for Infectious Disease"/>
            <person name="Wu L."/>
            <person name="Ma J."/>
        </authorList>
    </citation>
    <scope>NUCLEOTIDE SEQUENCE [LARGE SCALE GENOMIC DNA]</scope>
    <source>
        <strain evidence="2 3">JCM 10303</strain>
    </source>
</reference>
<evidence type="ECO:0000256" key="1">
    <source>
        <dbReference type="SAM" id="MobiDB-lite"/>
    </source>
</evidence>
<dbReference type="PANTHER" id="PTHR39338">
    <property type="entry name" value="BLL5662 PROTEIN-RELATED"/>
    <property type="match status" value="1"/>
</dbReference>
<gene>
    <name evidence="2" type="ORF">GCM10009533_37060</name>
</gene>
<comment type="caution">
    <text evidence="2">The sequence shown here is derived from an EMBL/GenBank/DDBJ whole genome shotgun (WGS) entry which is preliminary data.</text>
</comment>
<dbReference type="Pfam" id="PF05762">
    <property type="entry name" value="VWA_CoxE"/>
    <property type="match status" value="1"/>
</dbReference>